<evidence type="ECO:0000313" key="1">
    <source>
        <dbReference type="EMBL" id="QVJ01159.1"/>
    </source>
</evidence>
<keyword evidence="2" id="KW-1185">Reference proteome</keyword>
<dbReference type="AlphaFoldDB" id="A0A975QK81"/>
<protein>
    <submittedName>
        <fullName evidence="1">Uncharacterized protein</fullName>
    </submittedName>
</protein>
<dbReference type="EMBL" id="CP074402">
    <property type="protein sequence ID" value="QVJ01159.1"/>
    <property type="molecule type" value="Genomic_DNA"/>
</dbReference>
<dbReference type="KEGG" id="nec:KGD82_23675"/>
<gene>
    <name evidence="1" type="ORF">KGD82_23675</name>
</gene>
<reference evidence="1" key="1">
    <citation type="submission" date="2021-05" db="EMBL/GenBank/DDBJ databases">
        <authorList>
            <person name="Kaiqin L."/>
            <person name="Jian G."/>
        </authorList>
    </citation>
    <scope>NUCLEOTIDE SEQUENCE</scope>
    <source>
        <strain evidence="1">HDS5</strain>
    </source>
</reference>
<dbReference type="Proteomes" id="UP000682416">
    <property type="component" value="Chromosome"/>
</dbReference>
<accession>A0A975QK81</accession>
<sequence>MAGAEIGASAGLRACYAHMSASPIAVVRSGAHSVALVRADLPVREVLRDAALLLDPGELRLLESWLRDGG</sequence>
<dbReference type="RefSeq" id="WP_431870224.1">
    <property type="nucleotide sequence ID" value="NZ_CBDRIY010000015.1"/>
</dbReference>
<name>A0A975QK81_9ACTN</name>
<proteinExistence type="predicted"/>
<evidence type="ECO:0000313" key="2">
    <source>
        <dbReference type="Proteomes" id="UP000682416"/>
    </source>
</evidence>
<organism evidence="1 2">
    <name type="scientific">Nocardiopsis eucommiae</name>
    <dbReference type="NCBI Taxonomy" id="2831970"/>
    <lineage>
        <taxon>Bacteria</taxon>
        <taxon>Bacillati</taxon>
        <taxon>Actinomycetota</taxon>
        <taxon>Actinomycetes</taxon>
        <taxon>Streptosporangiales</taxon>
        <taxon>Nocardiopsidaceae</taxon>
        <taxon>Nocardiopsis</taxon>
    </lineage>
</organism>